<dbReference type="EMBL" id="UHEF01000001">
    <property type="protein sequence ID" value="SUM89176.1"/>
    <property type="molecule type" value="Genomic_DNA"/>
</dbReference>
<dbReference type="Proteomes" id="UP000264146">
    <property type="component" value="Chromosome"/>
</dbReference>
<sequence length="283" mass="33236">MSIMIWVIISALFIIVLLSLLRVKFYQNKLEVELYTKSQLLNKISKMKQEKYQFQTKEKDSSEYHLDLRRAKQTLTEDLDALVDDEKIRHYRIFTTSQIAPKNTIYPFISQFDILVVTNIGLILLNLKALKAKTFYHFEGRLPLKDESDIHQIVGHYIAYQYHNQFQSELRTHYTFSENIHENEVTYQFNKYDSYEMAEKATQNLQMHFESLVDVPVSTIGVIYCAKQNGERIDGDATPYSQVYTCENNQDFQNALQQFVATTHTNLSDASYEQVINNIEHKN</sequence>
<proteinExistence type="predicted"/>
<dbReference type="RefSeq" id="WP_016424988.1">
    <property type="nucleotide sequence ID" value="NZ_CABKRV010000001.1"/>
</dbReference>
<evidence type="ECO:0000313" key="3">
    <source>
        <dbReference type="EMBL" id="SUM89176.1"/>
    </source>
</evidence>
<reference evidence="2 5" key="1">
    <citation type="submission" date="2018-01" db="EMBL/GenBank/DDBJ databases">
        <title>Complete genome sequence of Staphylococcus Scheliferi isolated from human.</title>
        <authorList>
            <person name="Abouelkhair M.A."/>
            <person name="Bemis D.A."/>
            <person name="Kania S.A."/>
        </authorList>
    </citation>
    <scope>NUCLEOTIDE SEQUENCE [LARGE SCALE GENOMIC DNA]</scope>
    <source>
        <strain evidence="2 5">ATCC 43808</strain>
    </source>
</reference>
<reference evidence="1 4" key="3">
    <citation type="submission" date="2020-11" db="EMBL/GenBank/DDBJ databases">
        <authorList>
            <consortium name="Pathogen Informatics"/>
        </authorList>
    </citation>
    <scope>NUCLEOTIDE SEQUENCE [LARGE SCALE GENOMIC DNA]</scope>
    <source>
        <strain evidence="1 4">NCTC12218</strain>
    </source>
</reference>
<gene>
    <name evidence="2" type="ORF">C1O36_04460</name>
    <name evidence="3" type="ORF">NCTC12218_01589</name>
</gene>
<dbReference type="EMBL" id="POVK01000010">
    <property type="protein sequence ID" value="NHA33781.1"/>
    <property type="molecule type" value="Genomic_DNA"/>
</dbReference>
<keyword evidence="5" id="KW-1185">Reference proteome</keyword>
<organism evidence="3">
    <name type="scientific">Staphylococcus schleiferi</name>
    <dbReference type="NCBI Taxonomy" id="1295"/>
    <lineage>
        <taxon>Bacteria</taxon>
        <taxon>Bacillati</taxon>
        <taxon>Bacillota</taxon>
        <taxon>Bacilli</taxon>
        <taxon>Bacillales</taxon>
        <taxon>Staphylococcaceae</taxon>
        <taxon>Staphylococcus</taxon>
    </lineage>
</organism>
<reference evidence="3" key="2">
    <citation type="submission" date="2018-06" db="EMBL/GenBank/DDBJ databases">
        <authorList>
            <consortium name="Pathogen Informatics"/>
            <person name="Doyle S."/>
        </authorList>
    </citation>
    <scope>NUCLEOTIDE SEQUENCE [LARGE SCALE GENOMIC DNA]</scope>
    <source>
        <strain evidence="3">NCTC12218</strain>
    </source>
</reference>
<dbReference type="EMBL" id="LR962863">
    <property type="protein sequence ID" value="CAD7359926.1"/>
    <property type="molecule type" value="Genomic_DNA"/>
</dbReference>
<evidence type="ECO:0008006" key="6">
    <source>
        <dbReference type="Google" id="ProtNLM"/>
    </source>
</evidence>
<dbReference type="GeneID" id="93790203"/>
<evidence type="ECO:0000313" key="5">
    <source>
        <dbReference type="Proteomes" id="UP000572988"/>
    </source>
</evidence>
<accession>A0A7Z7QQC5</accession>
<evidence type="ECO:0000313" key="2">
    <source>
        <dbReference type="EMBL" id="NHA33781.1"/>
    </source>
</evidence>
<dbReference type="AlphaFoldDB" id="A0A7Z7QQC5"/>
<protein>
    <recommendedName>
        <fullName evidence="6">NERD domain-containing protein</fullName>
    </recommendedName>
</protein>
<dbReference type="Proteomes" id="UP000572988">
    <property type="component" value="Unassembled WGS sequence"/>
</dbReference>
<evidence type="ECO:0000313" key="4">
    <source>
        <dbReference type="Proteomes" id="UP000264146"/>
    </source>
</evidence>
<name>A0A7Z7QQC5_STASC</name>
<evidence type="ECO:0000313" key="1">
    <source>
        <dbReference type="EMBL" id="CAD7359926.1"/>
    </source>
</evidence>